<evidence type="ECO:0000256" key="7">
    <source>
        <dbReference type="SAM" id="Phobius"/>
    </source>
</evidence>
<feature type="transmembrane region" description="Helical" evidence="7">
    <location>
        <begin position="73"/>
        <end position="93"/>
    </location>
</feature>
<evidence type="ECO:0000256" key="1">
    <source>
        <dbReference type="ARBA" id="ARBA00004141"/>
    </source>
</evidence>
<feature type="compositionally biased region" description="Basic and acidic residues" evidence="6">
    <location>
        <begin position="1"/>
        <end position="19"/>
    </location>
</feature>
<dbReference type="Pfam" id="PF01184">
    <property type="entry name" value="Gpr1_Fun34_YaaH"/>
    <property type="match status" value="1"/>
</dbReference>
<dbReference type="GO" id="GO:0015123">
    <property type="term" value="F:acetate transmembrane transporter activity"/>
    <property type="evidence" value="ECO:0007669"/>
    <property type="project" value="TreeGrafter"/>
</dbReference>
<dbReference type="InterPro" id="IPR051633">
    <property type="entry name" value="AceTr"/>
</dbReference>
<feature type="transmembrane region" description="Helical" evidence="7">
    <location>
        <begin position="131"/>
        <end position="151"/>
    </location>
</feature>
<dbReference type="PANTHER" id="PTHR31123">
    <property type="entry name" value="ACCUMULATION OF DYADS PROTEIN 2-RELATED"/>
    <property type="match status" value="1"/>
</dbReference>
<gene>
    <name evidence="8" type="ORF">LTR78_004409</name>
</gene>
<evidence type="ECO:0000256" key="4">
    <source>
        <dbReference type="ARBA" id="ARBA00022989"/>
    </source>
</evidence>
<evidence type="ECO:0000256" key="5">
    <source>
        <dbReference type="ARBA" id="ARBA00023136"/>
    </source>
</evidence>
<evidence type="ECO:0000256" key="6">
    <source>
        <dbReference type="SAM" id="MobiDB-lite"/>
    </source>
</evidence>
<evidence type="ECO:0000256" key="2">
    <source>
        <dbReference type="ARBA" id="ARBA00005587"/>
    </source>
</evidence>
<organism evidence="8 9">
    <name type="scientific">Recurvomyces mirabilis</name>
    <dbReference type="NCBI Taxonomy" id="574656"/>
    <lineage>
        <taxon>Eukaryota</taxon>
        <taxon>Fungi</taxon>
        <taxon>Dikarya</taxon>
        <taxon>Ascomycota</taxon>
        <taxon>Pezizomycotina</taxon>
        <taxon>Dothideomycetes</taxon>
        <taxon>Dothideomycetidae</taxon>
        <taxon>Mycosphaerellales</taxon>
        <taxon>Teratosphaeriaceae</taxon>
        <taxon>Recurvomyces</taxon>
    </lineage>
</organism>
<feature type="transmembrane region" description="Helical" evidence="7">
    <location>
        <begin position="105"/>
        <end position="124"/>
    </location>
</feature>
<dbReference type="PANTHER" id="PTHR31123:SF4">
    <property type="entry name" value="PROTEIN ALCS"/>
    <property type="match status" value="1"/>
</dbReference>
<keyword evidence="9" id="KW-1185">Reference proteome</keyword>
<accession>A0AAE0WPW9</accession>
<dbReference type="AlphaFoldDB" id="A0AAE0WPW9"/>
<comment type="similarity">
    <text evidence="2">Belongs to the acetate uptake transporter (AceTr) (TC 2.A.96) family.</text>
</comment>
<dbReference type="GO" id="GO:0005886">
    <property type="term" value="C:plasma membrane"/>
    <property type="evidence" value="ECO:0007669"/>
    <property type="project" value="TreeGrafter"/>
</dbReference>
<dbReference type="Proteomes" id="UP001274830">
    <property type="component" value="Unassembled WGS sequence"/>
</dbReference>
<name>A0AAE0WPW9_9PEZI</name>
<evidence type="ECO:0000313" key="9">
    <source>
        <dbReference type="Proteomes" id="UP001274830"/>
    </source>
</evidence>
<keyword evidence="3 7" id="KW-0812">Transmembrane</keyword>
<keyword evidence="5 7" id="KW-0472">Membrane</keyword>
<reference evidence="8" key="1">
    <citation type="submission" date="2023-07" db="EMBL/GenBank/DDBJ databases">
        <title>Black Yeasts Isolated from many extreme environments.</title>
        <authorList>
            <person name="Coleine C."/>
            <person name="Stajich J.E."/>
            <person name="Selbmann L."/>
        </authorList>
    </citation>
    <scope>NUCLEOTIDE SEQUENCE</scope>
    <source>
        <strain evidence="8">CCFEE 5485</strain>
    </source>
</reference>
<keyword evidence="4 7" id="KW-1133">Transmembrane helix</keyword>
<comment type="caution">
    <text evidence="8">The sequence shown here is derived from an EMBL/GenBank/DDBJ whole genome shotgun (WGS) entry which is preliminary data.</text>
</comment>
<evidence type="ECO:0000256" key="3">
    <source>
        <dbReference type="ARBA" id="ARBA00022692"/>
    </source>
</evidence>
<evidence type="ECO:0000313" key="8">
    <source>
        <dbReference type="EMBL" id="KAK3675768.1"/>
    </source>
</evidence>
<proteinExistence type="inferred from homology"/>
<comment type="subcellular location">
    <subcellularLocation>
        <location evidence="1">Membrane</location>
        <topology evidence="1">Multi-pass membrane protein</topology>
    </subcellularLocation>
</comment>
<dbReference type="EMBL" id="JAUTXT010000013">
    <property type="protein sequence ID" value="KAK3675768.1"/>
    <property type="molecule type" value="Genomic_DNA"/>
</dbReference>
<dbReference type="InterPro" id="IPR000791">
    <property type="entry name" value="Gpr1/Fun34/SatP-like"/>
</dbReference>
<feature type="region of interest" description="Disordered" evidence="6">
    <location>
        <begin position="1"/>
        <end position="32"/>
    </location>
</feature>
<sequence>MERDPKDTEEGNTAHHDDYATNGQINGNAGPDALRRMMTSGTMPPDVFERLYLQPQTSVAGDLRKRFGNPTPIALLGFSVGLTPLSIALMGWRGSGGNAVATTGATLWFGGMLLIIAGVGEWILGNNFPCYVFFGYGCHFLTFGVTFIPYYNAVDAYTATGGGGEAQFYASYGVYYGARQHARERLVD</sequence>
<protein>
    <submittedName>
        <fullName evidence="8">Uncharacterized protein</fullName>
    </submittedName>
</protein>